<protein>
    <submittedName>
        <fullName evidence="5">GAF domain-containing protein</fullName>
    </submittedName>
</protein>
<keyword evidence="2" id="KW-0804">Transcription</keyword>
<keyword evidence="1" id="KW-0805">Transcription regulation</keyword>
<proteinExistence type="predicted"/>
<dbReference type="Pfam" id="PF04967">
    <property type="entry name" value="HTH_10"/>
    <property type="match status" value="1"/>
</dbReference>
<dbReference type="GO" id="GO:0006310">
    <property type="term" value="P:DNA recombination"/>
    <property type="evidence" value="ECO:0007669"/>
    <property type="project" value="UniProtKB-KW"/>
</dbReference>
<evidence type="ECO:0000256" key="3">
    <source>
        <dbReference type="ARBA" id="ARBA00023172"/>
    </source>
</evidence>
<dbReference type="OrthoDB" id="234125at2157"/>
<dbReference type="InterPro" id="IPR002104">
    <property type="entry name" value="Integrase_catalytic"/>
</dbReference>
<dbReference type="Gene3D" id="3.30.450.40">
    <property type="match status" value="1"/>
</dbReference>
<keyword evidence="3" id="KW-0233">DNA recombination</keyword>
<dbReference type="Gene3D" id="1.10.443.10">
    <property type="entry name" value="Intergrase catalytic core"/>
    <property type="match status" value="1"/>
</dbReference>
<organism evidence="5 6">
    <name type="scientific">Halovenus carboxidivorans</name>
    <dbReference type="NCBI Taxonomy" id="2692199"/>
    <lineage>
        <taxon>Archaea</taxon>
        <taxon>Methanobacteriati</taxon>
        <taxon>Methanobacteriota</taxon>
        <taxon>Stenosarchaea group</taxon>
        <taxon>Halobacteria</taxon>
        <taxon>Halobacteriales</taxon>
        <taxon>Haloarculaceae</taxon>
        <taxon>Halovenus</taxon>
    </lineage>
</organism>
<dbReference type="Proteomes" id="UP000466535">
    <property type="component" value="Unassembled WGS sequence"/>
</dbReference>
<feature type="domain" description="Tyr recombinase" evidence="4">
    <location>
        <begin position="4"/>
        <end position="185"/>
    </location>
</feature>
<dbReference type="SUPFAM" id="SSF56349">
    <property type="entry name" value="DNA breaking-rejoining enzymes"/>
    <property type="match status" value="1"/>
</dbReference>
<dbReference type="Pfam" id="PF00589">
    <property type="entry name" value="Phage_integrase"/>
    <property type="match status" value="1"/>
</dbReference>
<dbReference type="InterPro" id="IPR013324">
    <property type="entry name" value="RNA_pol_sigma_r3/r4-like"/>
</dbReference>
<evidence type="ECO:0000313" key="6">
    <source>
        <dbReference type="Proteomes" id="UP000466535"/>
    </source>
</evidence>
<dbReference type="PROSITE" id="PS51898">
    <property type="entry name" value="TYR_RECOMBINASE"/>
    <property type="match status" value="1"/>
</dbReference>
<dbReference type="AlphaFoldDB" id="A0A6B0SZ36"/>
<accession>A0A6B0SZ36</accession>
<sequence>MDGEDNPRLSARGYERLRRSCRTHREELLVRLAGEAGVRAGEITRIRPADVTDRGEDATPRYLLTVREADGGERTVPLLTDLAREFWQYVNSNDIDSGDPVIDVSERRLQMLVAEITERARAETDLPELEDVTPATLRQYFAHRLLVDHGVDVRVVTAVGGWEGVDSLLSALSRPSTAEVTAAFERLDNESAPDRRLPEVVDSIDRIVDSLAPANSRSAVERQVCQQLTADQYAAAWILEADPKRDRVVVRRHAGGSPERFEGAGDSGIARRTLQTGRSFVAPNDPGPAADYEESGLLAAVPIAHGDTEHGVLVVQSESSSAFDDPERTALEMLGRQVGFALTAVDRKQLLLGGVVLEVTFQYDDHRAALVDLSQSLASSLTLDGAVPTDAGLLCFVHLEQTPAQQALEAATDIDGIDSARLVRSDESGGVLELALSRASPLLTITDRGGTVTALTIADGQATLTCELAPETDLRAIHDSLHDTFGADLRSKQERTTTNGTAPAHGDFLDEQLTEKQRDVIRTAYHAGYFEWPRESTAEDLAESMDISSPTLHNHLRRAQQSILDEILDE</sequence>
<dbReference type="InterPro" id="IPR011010">
    <property type="entry name" value="DNA_brk_join_enz"/>
</dbReference>
<dbReference type="InterPro" id="IPR007050">
    <property type="entry name" value="HTH_bacterioopsin"/>
</dbReference>
<dbReference type="InterPro" id="IPR003018">
    <property type="entry name" value="GAF"/>
</dbReference>
<dbReference type="Pfam" id="PF13185">
    <property type="entry name" value="GAF_2"/>
    <property type="match status" value="1"/>
</dbReference>
<name>A0A6B0SZ36_9EURY</name>
<dbReference type="SUPFAM" id="SSF88659">
    <property type="entry name" value="Sigma3 and sigma4 domains of RNA polymerase sigma factors"/>
    <property type="match status" value="1"/>
</dbReference>
<evidence type="ECO:0000256" key="2">
    <source>
        <dbReference type="ARBA" id="ARBA00023163"/>
    </source>
</evidence>
<gene>
    <name evidence="5" type="ORF">GRX03_05585</name>
</gene>
<dbReference type="RefSeq" id="WP_159763230.1">
    <property type="nucleotide sequence ID" value="NZ_WUUT01000002.1"/>
</dbReference>
<reference evidence="5 6" key="1">
    <citation type="submission" date="2019-12" db="EMBL/GenBank/DDBJ databases">
        <title>Isolation and characterization of three novel carbon monoxide-oxidizing members of Halobacteria from salione crusts and soils.</title>
        <authorList>
            <person name="Myers M.R."/>
            <person name="King G.M."/>
        </authorList>
    </citation>
    <scope>NUCLEOTIDE SEQUENCE [LARGE SCALE GENOMIC DNA]</scope>
    <source>
        <strain evidence="5 6">WSH3</strain>
    </source>
</reference>
<dbReference type="GO" id="GO:0003677">
    <property type="term" value="F:DNA binding"/>
    <property type="evidence" value="ECO:0007669"/>
    <property type="project" value="InterPro"/>
</dbReference>
<evidence type="ECO:0000313" key="5">
    <source>
        <dbReference type="EMBL" id="MXR51078.1"/>
    </source>
</evidence>
<dbReference type="PANTHER" id="PTHR34236:SF1">
    <property type="entry name" value="DIMETHYL SULFOXIDE REDUCTASE TRANSCRIPTIONAL ACTIVATOR"/>
    <property type="match status" value="1"/>
</dbReference>
<dbReference type="GO" id="GO:0015074">
    <property type="term" value="P:DNA integration"/>
    <property type="evidence" value="ECO:0007669"/>
    <property type="project" value="InterPro"/>
</dbReference>
<dbReference type="InterPro" id="IPR013762">
    <property type="entry name" value="Integrase-like_cat_sf"/>
</dbReference>
<dbReference type="InterPro" id="IPR029016">
    <property type="entry name" value="GAF-like_dom_sf"/>
</dbReference>
<evidence type="ECO:0000259" key="4">
    <source>
        <dbReference type="PROSITE" id="PS51898"/>
    </source>
</evidence>
<dbReference type="SUPFAM" id="SSF55781">
    <property type="entry name" value="GAF domain-like"/>
    <property type="match status" value="1"/>
</dbReference>
<dbReference type="PANTHER" id="PTHR34236">
    <property type="entry name" value="DIMETHYL SULFOXIDE REDUCTASE TRANSCRIPTIONAL ACTIVATOR"/>
    <property type="match status" value="1"/>
</dbReference>
<comment type="caution">
    <text evidence="5">The sequence shown here is derived from an EMBL/GenBank/DDBJ whole genome shotgun (WGS) entry which is preliminary data.</text>
</comment>
<dbReference type="EMBL" id="WUUT01000002">
    <property type="protein sequence ID" value="MXR51078.1"/>
    <property type="molecule type" value="Genomic_DNA"/>
</dbReference>
<keyword evidence="6" id="KW-1185">Reference proteome</keyword>
<evidence type="ECO:0000256" key="1">
    <source>
        <dbReference type="ARBA" id="ARBA00023015"/>
    </source>
</evidence>
<dbReference type="InterPro" id="IPR031803">
    <property type="entry name" value="BAT_GAF/HTH-assoc"/>
</dbReference>
<dbReference type="Pfam" id="PF15915">
    <property type="entry name" value="BAT"/>
    <property type="match status" value="1"/>
</dbReference>
<dbReference type="CDD" id="cd00397">
    <property type="entry name" value="DNA_BRE_C"/>
    <property type="match status" value="1"/>
</dbReference>